<dbReference type="SUPFAM" id="SSF47384">
    <property type="entry name" value="Homodimeric domain of signal transducing histidine kinase"/>
    <property type="match status" value="1"/>
</dbReference>
<feature type="domain" description="Histidine kinase" evidence="7">
    <location>
        <begin position="938"/>
        <end position="1152"/>
    </location>
</feature>
<dbReference type="InterPro" id="IPR036890">
    <property type="entry name" value="HATPase_C_sf"/>
</dbReference>
<feature type="domain" description="PAC" evidence="9">
    <location>
        <begin position="731"/>
        <end position="783"/>
    </location>
</feature>
<dbReference type="InterPro" id="IPR013655">
    <property type="entry name" value="PAS_fold_3"/>
</dbReference>
<keyword evidence="5" id="KW-0418">Kinase</keyword>
<organism evidence="10 11">
    <name type="scientific">Cellulophaga baltica</name>
    <dbReference type="NCBI Taxonomy" id="76594"/>
    <lineage>
        <taxon>Bacteria</taxon>
        <taxon>Pseudomonadati</taxon>
        <taxon>Bacteroidota</taxon>
        <taxon>Flavobacteriia</taxon>
        <taxon>Flavobacteriales</taxon>
        <taxon>Flavobacteriaceae</taxon>
        <taxon>Cellulophaga</taxon>
    </lineage>
</organism>
<dbReference type="InterPro" id="IPR003661">
    <property type="entry name" value="HisK_dim/P_dom"/>
</dbReference>
<evidence type="ECO:0000259" key="8">
    <source>
        <dbReference type="PROSITE" id="PS50112"/>
    </source>
</evidence>
<name>A0A1G7D6G5_9FLAO</name>
<dbReference type="PRINTS" id="PR00344">
    <property type="entry name" value="BCTRLSENSOR"/>
</dbReference>
<dbReference type="EC" id="2.7.13.3" evidence="2"/>
<dbReference type="SUPFAM" id="SSF55785">
    <property type="entry name" value="PYP-like sensor domain (PAS domain)"/>
    <property type="match status" value="6"/>
</dbReference>
<feature type="domain" description="PAC" evidence="9">
    <location>
        <begin position="601"/>
        <end position="653"/>
    </location>
</feature>
<dbReference type="FunFam" id="3.30.565.10:FF:000006">
    <property type="entry name" value="Sensor histidine kinase WalK"/>
    <property type="match status" value="1"/>
</dbReference>
<dbReference type="InterPro" id="IPR036097">
    <property type="entry name" value="HisK_dim/P_sf"/>
</dbReference>
<keyword evidence="4" id="KW-0808">Transferase</keyword>
<feature type="domain" description="PAC" evidence="9">
    <location>
        <begin position="471"/>
        <end position="523"/>
    </location>
</feature>
<keyword evidence="6" id="KW-0175">Coiled coil</keyword>
<gene>
    <name evidence="10" type="ORF">SAMN04487992_101343</name>
</gene>
<proteinExistence type="predicted"/>
<dbReference type="Gene3D" id="1.10.287.130">
    <property type="match status" value="1"/>
</dbReference>
<dbReference type="SMART" id="SM00387">
    <property type="entry name" value="HATPase_c"/>
    <property type="match status" value="1"/>
</dbReference>
<evidence type="ECO:0000256" key="4">
    <source>
        <dbReference type="ARBA" id="ARBA00022679"/>
    </source>
</evidence>
<dbReference type="InterPro" id="IPR004358">
    <property type="entry name" value="Sig_transdc_His_kin-like_C"/>
</dbReference>
<dbReference type="InterPro" id="IPR001610">
    <property type="entry name" value="PAC"/>
</dbReference>
<dbReference type="PROSITE" id="PS50113">
    <property type="entry name" value="PAC"/>
    <property type="match status" value="5"/>
</dbReference>
<keyword evidence="3" id="KW-0597">Phosphoprotein</keyword>
<keyword evidence="11" id="KW-1185">Reference proteome</keyword>
<dbReference type="Pfam" id="PF00512">
    <property type="entry name" value="HisKA"/>
    <property type="match status" value="1"/>
</dbReference>
<dbReference type="InterPro" id="IPR000014">
    <property type="entry name" value="PAS"/>
</dbReference>
<dbReference type="Pfam" id="PF02518">
    <property type="entry name" value="HATPase_c"/>
    <property type="match status" value="1"/>
</dbReference>
<evidence type="ECO:0000256" key="6">
    <source>
        <dbReference type="SAM" id="Coils"/>
    </source>
</evidence>
<dbReference type="Pfam" id="PF08447">
    <property type="entry name" value="PAS_3"/>
    <property type="match status" value="6"/>
</dbReference>
<evidence type="ECO:0000259" key="7">
    <source>
        <dbReference type="PROSITE" id="PS50109"/>
    </source>
</evidence>
<dbReference type="PROSITE" id="PS50109">
    <property type="entry name" value="HIS_KIN"/>
    <property type="match status" value="1"/>
</dbReference>
<dbReference type="eggNOG" id="COG4251">
    <property type="taxonomic scope" value="Bacteria"/>
</dbReference>
<feature type="domain" description="PAC" evidence="9">
    <location>
        <begin position="861"/>
        <end position="913"/>
    </location>
</feature>
<dbReference type="SMART" id="SM00388">
    <property type="entry name" value="HisKA"/>
    <property type="match status" value="1"/>
</dbReference>
<evidence type="ECO:0000256" key="3">
    <source>
        <dbReference type="ARBA" id="ARBA00022553"/>
    </source>
</evidence>
<dbReference type="eggNOG" id="COG2202">
    <property type="taxonomic scope" value="Bacteria"/>
</dbReference>
<feature type="coiled-coil region" evidence="6">
    <location>
        <begin position="904"/>
        <end position="935"/>
    </location>
</feature>
<evidence type="ECO:0000313" key="10">
    <source>
        <dbReference type="EMBL" id="SDE46345.1"/>
    </source>
</evidence>
<dbReference type="GO" id="GO:0000155">
    <property type="term" value="F:phosphorelay sensor kinase activity"/>
    <property type="evidence" value="ECO:0007669"/>
    <property type="project" value="InterPro"/>
</dbReference>
<dbReference type="EMBL" id="FNBD01000001">
    <property type="protein sequence ID" value="SDE46345.1"/>
    <property type="molecule type" value="Genomic_DNA"/>
</dbReference>
<dbReference type="InterPro" id="IPR005467">
    <property type="entry name" value="His_kinase_dom"/>
</dbReference>
<dbReference type="InterPro" id="IPR000700">
    <property type="entry name" value="PAS-assoc_C"/>
</dbReference>
<dbReference type="CDD" id="cd00130">
    <property type="entry name" value="PAS"/>
    <property type="match status" value="5"/>
</dbReference>
<comment type="catalytic activity">
    <reaction evidence="1">
        <text>ATP + protein L-histidine = ADP + protein N-phospho-L-histidine.</text>
        <dbReference type="EC" id="2.7.13.3"/>
    </reaction>
</comment>
<evidence type="ECO:0000313" key="11">
    <source>
        <dbReference type="Proteomes" id="UP000182114"/>
    </source>
</evidence>
<dbReference type="AlphaFoldDB" id="A0A1G7D6G5"/>
<evidence type="ECO:0000256" key="5">
    <source>
        <dbReference type="ARBA" id="ARBA00022777"/>
    </source>
</evidence>
<protein>
    <recommendedName>
        <fullName evidence="2">histidine kinase</fullName>
        <ecNumber evidence="2">2.7.13.3</ecNumber>
    </recommendedName>
</protein>
<reference evidence="11" key="1">
    <citation type="submission" date="2016-10" db="EMBL/GenBank/DDBJ databases">
        <authorList>
            <person name="Varghese N."/>
            <person name="Submissions S."/>
        </authorList>
    </citation>
    <scope>NUCLEOTIDE SEQUENCE [LARGE SCALE GENOMIC DNA]</scope>
    <source>
        <strain evidence="11">DSM 24729</strain>
    </source>
</reference>
<accession>A0A1G7D6G5</accession>
<evidence type="ECO:0000256" key="2">
    <source>
        <dbReference type="ARBA" id="ARBA00012438"/>
    </source>
</evidence>
<dbReference type="InterPro" id="IPR052162">
    <property type="entry name" value="Sensor_kinase/Photoreceptor"/>
</dbReference>
<feature type="domain" description="PAS" evidence="8">
    <location>
        <begin position="784"/>
        <end position="856"/>
    </location>
</feature>
<dbReference type="PANTHER" id="PTHR43304">
    <property type="entry name" value="PHYTOCHROME-LIKE PROTEIN CPH1"/>
    <property type="match status" value="1"/>
</dbReference>
<dbReference type="InterPro" id="IPR035965">
    <property type="entry name" value="PAS-like_dom_sf"/>
</dbReference>
<dbReference type="CDD" id="cd00082">
    <property type="entry name" value="HisKA"/>
    <property type="match status" value="1"/>
</dbReference>
<dbReference type="Gene3D" id="3.30.450.20">
    <property type="entry name" value="PAS domain"/>
    <property type="match status" value="6"/>
</dbReference>
<dbReference type="PROSITE" id="PS50112">
    <property type="entry name" value="PAS"/>
    <property type="match status" value="3"/>
</dbReference>
<dbReference type="PANTHER" id="PTHR43304:SF1">
    <property type="entry name" value="PAC DOMAIN-CONTAINING PROTEIN"/>
    <property type="match status" value="1"/>
</dbReference>
<dbReference type="Proteomes" id="UP000182114">
    <property type="component" value="Unassembled WGS sequence"/>
</dbReference>
<evidence type="ECO:0000256" key="1">
    <source>
        <dbReference type="ARBA" id="ARBA00000085"/>
    </source>
</evidence>
<dbReference type="SMART" id="SM00086">
    <property type="entry name" value="PAC"/>
    <property type="match status" value="6"/>
</dbReference>
<feature type="domain" description="PAS" evidence="8">
    <location>
        <begin position="524"/>
        <end position="597"/>
    </location>
</feature>
<dbReference type="RefSeq" id="WP_074537192.1">
    <property type="nucleotide sequence ID" value="NZ_FNBD01000001.1"/>
</dbReference>
<dbReference type="NCBIfam" id="TIGR00229">
    <property type="entry name" value="sensory_box"/>
    <property type="match status" value="6"/>
</dbReference>
<feature type="domain" description="PAS" evidence="8">
    <location>
        <begin position="654"/>
        <end position="726"/>
    </location>
</feature>
<dbReference type="Gene3D" id="3.30.565.10">
    <property type="entry name" value="Histidine kinase-like ATPase, C-terminal domain"/>
    <property type="match status" value="1"/>
</dbReference>
<feature type="domain" description="PAC" evidence="9">
    <location>
        <begin position="344"/>
        <end position="395"/>
    </location>
</feature>
<evidence type="ECO:0000259" key="9">
    <source>
        <dbReference type="PROSITE" id="PS50113"/>
    </source>
</evidence>
<dbReference type="SUPFAM" id="SSF55874">
    <property type="entry name" value="ATPase domain of HSP90 chaperone/DNA topoisomerase II/histidine kinase"/>
    <property type="match status" value="1"/>
</dbReference>
<dbReference type="Gene3D" id="2.10.70.100">
    <property type="match status" value="1"/>
</dbReference>
<dbReference type="InterPro" id="IPR003594">
    <property type="entry name" value="HATPase_dom"/>
</dbReference>
<sequence length="1152" mass="132944">MSFNFQNPDPELFDFALMATSLLNCSAAAISLTDGKIIQVKSSHGKRGFESSFYQNILLNTTDDILIESNLRAADAANVFDFYLGIPLKTKDQNSFGVLSLWHESNIELKESQLNALKALVRQIENKLIPENQFQSLLVSEDAFYESCLKKNKVGLWELNVNTSEFKLNDVSMNILGYGKNDFKDFSFKTFLKIIYKDYVQESISFLNQIKNKEIEDYTHEIRVRHKKGYWSWTTIIGKVTKWSTNGSPEIVAGTMLDIHDFKTVEFQLNSIIDNIDCVAFRHIFFSDGTQEIVHLTKGTEKLWGLTVQEVYANFDPVWNLLLEEEKPRLKAILDTSIITLEKWEAEWRIQHPDGSIRWHKGQGVPIKNKNGSVSIDTVIIDITDQKSKKEELSNLNKKLNQAQEIAGLGYWEFDLIKGTSYWSDKVYNILGLGKDSILSSFESLKTLLFEEDISLLEEKRKKSIATGEEYILENRVKRPDGSIIWIRQKGTYVKNEDGVPVFYEGTIQDITESKLVSLSLEDTIQRYNLVTKATSDAIWDLDFKTGEIFRGENYVKLFGYSKENMSSKDTNIWERHIHPEDHDRVVNSFNSSIEKGDYFWEEQYRFLNEDKDYSNVVDRAFIVRNEYGEALRMVGSMQDVTEKLQAIEDIKRSNERFVKVSEATNDGIWDWDLVNDVVFHGPGYAELFGYPKNEGRADPAIWISRIHPEDKPKVLELVNNLVEFKTQEYFNCEYRYLKSNGEYAHVSDRGSVMKNDQGDVIRIVGAAQDITDRVQYTAQIKNANERFEKIAEATQDAIWDWDLVNNSLYQGKGYQTLFGYDPSEGDVTFEFWRTKVHPEDLKHALASTENLLKENTGTYFKSEYRYLKSDGTYAYVIDRGSVMRNDDGEVVRMVGAMQDVTDNRNYQESLRKLNLNLEKQADELLRYNEELEQFAYVVSHDLQEPLRMISSFLMLLEKKYNHVIEDEGKKYIHFAVDGAKRMRQIILDLLDFSRVGKSEEELVALDLNEILAEVTSIFQQEIIAKEATLIIPELPTIKSYSLLILQLFQNLIGNAIKYQKEGVKPVIEVTYEELPNHHKFSVSDNGIGIDSEYFDKIFVIFQRLHGRNQYNGTGIGLALVKKIIENLKGKIWVTSKKGEGSTFYFTIKKEN</sequence>
<dbReference type="SMART" id="SM00091">
    <property type="entry name" value="PAS"/>
    <property type="match status" value="6"/>
</dbReference>